<gene>
    <name evidence="1" type="ORF">SAMN05444406_102137</name>
</gene>
<dbReference type="EMBL" id="FOXR01000002">
    <property type="protein sequence ID" value="SFP70121.1"/>
    <property type="molecule type" value="Genomic_DNA"/>
</dbReference>
<name>A0A1I5SHE5_9FIRM</name>
<evidence type="ECO:0000313" key="1">
    <source>
        <dbReference type="EMBL" id="SFP70121.1"/>
    </source>
</evidence>
<sequence>MDDIEILEKLDKGQIDFNEAFTLMKRNRETVKTTKGRFLKVNIKDGERRFPIVIPLFLINTGFSLGKAIVRLIPKDKRDGKLEEACKILDKIERRDIKRLVDALRRCRSYPLVRVEDGNTLVDISII</sequence>
<accession>A0A1I5SHE5</accession>
<protein>
    <submittedName>
        <fullName evidence="1">Uncharacterized protein</fullName>
    </submittedName>
</protein>
<evidence type="ECO:0000313" key="2">
    <source>
        <dbReference type="Proteomes" id="UP000198577"/>
    </source>
</evidence>
<keyword evidence="2" id="KW-1185">Reference proteome</keyword>
<dbReference type="RefSeq" id="WP_025746998.1">
    <property type="nucleotide sequence ID" value="NZ_FOXR01000002.1"/>
</dbReference>
<dbReference type="AlphaFoldDB" id="A0A1I5SHE5"/>
<dbReference type="STRING" id="937334.SAMN05444406_102137"/>
<reference evidence="1 2" key="1">
    <citation type="submission" date="2016-10" db="EMBL/GenBank/DDBJ databases">
        <authorList>
            <person name="de Groot N.N."/>
        </authorList>
    </citation>
    <scope>NUCLEOTIDE SEQUENCE [LARGE SCALE GENOMIC DNA]</scope>
    <source>
        <strain evidence="1 2">DSM 20678</strain>
    </source>
</reference>
<proteinExistence type="predicted"/>
<dbReference type="Proteomes" id="UP000198577">
    <property type="component" value="Unassembled WGS sequence"/>
</dbReference>
<organism evidence="1 2">
    <name type="scientific">Caldicoprobacter faecalis</name>
    <dbReference type="NCBI Taxonomy" id="937334"/>
    <lineage>
        <taxon>Bacteria</taxon>
        <taxon>Bacillati</taxon>
        <taxon>Bacillota</taxon>
        <taxon>Clostridia</taxon>
        <taxon>Caldicoprobacterales</taxon>
        <taxon>Caldicoprobacteraceae</taxon>
        <taxon>Caldicoprobacter</taxon>
    </lineage>
</organism>